<name>A0A062IP25_ACIBA</name>
<gene>
    <name evidence="1" type="ORF">J596_0147</name>
</gene>
<evidence type="ECO:0000313" key="2">
    <source>
        <dbReference type="Proteomes" id="UP000027327"/>
    </source>
</evidence>
<dbReference type="RefSeq" id="WP_001181674.1">
    <property type="nucleotide sequence ID" value="NZ_JMOD01000002.1"/>
</dbReference>
<accession>A0A062IP25</accession>
<comment type="caution">
    <text evidence="1">The sequence shown here is derived from an EMBL/GenBank/DDBJ whole genome shotgun (WGS) entry which is preliminary data.</text>
</comment>
<proteinExistence type="predicted"/>
<dbReference type="Proteomes" id="UP000027327">
    <property type="component" value="Unassembled WGS sequence"/>
</dbReference>
<organism evidence="1 2">
    <name type="scientific">Acinetobacter baumannii 21072</name>
    <dbReference type="NCBI Taxonomy" id="1310697"/>
    <lineage>
        <taxon>Bacteria</taxon>
        <taxon>Pseudomonadati</taxon>
        <taxon>Pseudomonadota</taxon>
        <taxon>Gammaproteobacteria</taxon>
        <taxon>Moraxellales</taxon>
        <taxon>Moraxellaceae</taxon>
        <taxon>Acinetobacter</taxon>
        <taxon>Acinetobacter calcoaceticus/baumannii complex</taxon>
    </lineage>
</organism>
<dbReference type="PATRIC" id="fig|1310697.3.peg.138"/>
<protein>
    <submittedName>
        <fullName evidence="1">Uncharacterized protein</fullName>
    </submittedName>
</protein>
<dbReference type="EMBL" id="JMOD01000002">
    <property type="protein sequence ID" value="KCY22929.1"/>
    <property type="molecule type" value="Genomic_DNA"/>
</dbReference>
<sequence>MQNTDIEKLNHILEGICITANALDPEFQPQFDCYIELLNFNENIPIYENFKQFFTINSVWRSMKKMCDDPQFVDWQFQMKSIGTPTETINYFFRKNLFPTLSDKQFTVIAVYLKSYIEGLIGELKDSQQGYIRPPNKYLPKYLQHWQHLYLQGKDAEILVTFEANT</sequence>
<reference evidence="1 2" key="1">
    <citation type="submission" date="2014-04" db="EMBL/GenBank/DDBJ databases">
        <title>Comparative genomics and transcriptomics to identify genetic mechanisms underlying the emergence of carbapenem resistant Acinetobacter baumannii (CRAb).</title>
        <authorList>
            <person name="Harris A.D."/>
            <person name="Johnson K.J."/>
            <person name="George J."/>
            <person name="Nadendla S."/>
            <person name="Daugherty S.C."/>
            <person name="Parankush S."/>
            <person name="Sadzewicz L."/>
            <person name="Tallon L."/>
            <person name="Sengamalay N."/>
            <person name="Hazen T.H."/>
            <person name="Rasko D.A."/>
        </authorList>
    </citation>
    <scope>NUCLEOTIDE SEQUENCE [LARGE SCALE GENOMIC DNA]</scope>
    <source>
        <strain evidence="1 2">21072</strain>
    </source>
</reference>
<evidence type="ECO:0000313" key="1">
    <source>
        <dbReference type="EMBL" id="KCY22929.1"/>
    </source>
</evidence>
<dbReference type="AlphaFoldDB" id="A0A062IP25"/>